<dbReference type="Gene3D" id="3.90.180.10">
    <property type="entry name" value="Medium-chain alcohol dehydrogenases, catalytic domain"/>
    <property type="match status" value="1"/>
</dbReference>
<accession>A0ABT1VSV0</accession>
<organism evidence="4 5">
    <name type="scientific">Rhizosaccharibacter radicis</name>
    <dbReference type="NCBI Taxonomy" id="2782605"/>
    <lineage>
        <taxon>Bacteria</taxon>
        <taxon>Pseudomonadati</taxon>
        <taxon>Pseudomonadota</taxon>
        <taxon>Alphaproteobacteria</taxon>
        <taxon>Acetobacterales</taxon>
        <taxon>Acetobacteraceae</taxon>
        <taxon>Rhizosaccharibacter</taxon>
    </lineage>
</organism>
<gene>
    <name evidence="4" type="ORF">NFI88_01015</name>
</gene>
<protein>
    <submittedName>
        <fullName evidence="4">Quinone oxidoreductase</fullName>
    </submittedName>
</protein>
<dbReference type="InterPro" id="IPR013154">
    <property type="entry name" value="ADH-like_N"/>
</dbReference>
<dbReference type="InterPro" id="IPR013149">
    <property type="entry name" value="ADH-like_C"/>
</dbReference>
<evidence type="ECO:0000256" key="1">
    <source>
        <dbReference type="ARBA" id="ARBA00022857"/>
    </source>
</evidence>
<proteinExistence type="predicted"/>
<dbReference type="EMBL" id="JAMZEJ010000001">
    <property type="protein sequence ID" value="MCQ8239419.1"/>
    <property type="molecule type" value="Genomic_DNA"/>
</dbReference>
<keyword evidence="1" id="KW-0521">NADP</keyword>
<evidence type="ECO:0000259" key="3">
    <source>
        <dbReference type="SMART" id="SM00829"/>
    </source>
</evidence>
<reference evidence="4 5" key="1">
    <citation type="submission" date="2022-06" db="EMBL/GenBank/DDBJ databases">
        <title>Rhizosaccharibacter gen. nov. sp. nov. KSS12, endophytic bacteria isolated from sugarcane.</title>
        <authorList>
            <person name="Pitiwittayakul N."/>
        </authorList>
    </citation>
    <scope>NUCLEOTIDE SEQUENCE [LARGE SCALE GENOMIC DNA]</scope>
    <source>
        <strain evidence="4 5">KSS12</strain>
    </source>
</reference>
<dbReference type="SMART" id="SM00829">
    <property type="entry name" value="PKS_ER"/>
    <property type="match status" value="1"/>
</dbReference>
<dbReference type="NCBIfam" id="NF008024">
    <property type="entry name" value="PRK10754.1"/>
    <property type="match status" value="1"/>
</dbReference>
<dbReference type="CDD" id="cd05286">
    <property type="entry name" value="QOR2"/>
    <property type="match status" value="1"/>
</dbReference>
<dbReference type="Proteomes" id="UP001524547">
    <property type="component" value="Unassembled WGS sequence"/>
</dbReference>
<dbReference type="InterPro" id="IPR020843">
    <property type="entry name" value="ER"/>
</dbReference>
<evidence type="ECO:0000313" key="4">
    <source>
        <dbReference type="EMBL" id="MCQ8239419.1"/>
    </source>
</evidence>
<dbReference type="InterPro" id="IPR036291">
    <property type="entry name" value="NAD(P)-bd_dom_sf"/>
</dbReference>
<dbReference type="SUPFAM" id="SSF51735">
    <property type="entry name" value="NAD(P)-binding Rossmann-fold domains"/>
    <property type="match status" value="1"/>
</dbReference>
<dbReference type="Gene3D" id="3.40.50.720">
    <property type="entry name" value="NAD(P)-binding Rossmann-like Domain"/>
    <property type="match status" value="1"/>
</dbReference>
<evidence type="ECO:0000313" key="5">
    <source>
        <dbReference type="Proteomes" id="UP001524547"/>
    </source>
</evidence>
<comment type="caution">
    <text evidence="4">The sequence shown here is derived from an EMBL/GenBank/DDBJ whole genome shotgun (WGS) entry which is preliminary data.</text>
</comment>
<dbReference type="SUPFAM" id="SSF50129">
    <property type="entry name" value="GroES-like"/>
    <property type="match status" value="1"/>
</dbReference>
<dbReference type="PANTHER" id="PTHR48106:SF13">
    <property type="entry name" value="QUINONE OXIDOREDUCTASE-RELATED"/>
    <property type="match status" value="1"/>
</dbReference>
<keyword evidence="2" id="KW-0560">Oxidoreductase</keyword>
<feature type="domain" description="Enoyl reductase (ER)" evidence="3">
    <location>
        <begin position="11"/>
        <end position="321"/>
    </location>
</feature>
<dbReference type="InterPro" id="IPR011032">
    <property type="entry name" value="GroES-like_sf"/>
</dbReference>
<keyword evidence="5" id="KW-1185">Reference proteome</keyword>
<name>A0ABT1VSV0_9PROT</name>
<dbReference type="PROSITE" id="PS01162">
    <property type="entry name" value="QOR_ZETA_CRYSTAL"/>
    <property type="match status" value="1"/>
</dbReference>
<evidence type="ECO:0000256" key="2">
    <source>
        <dbReference type="ARBA" id="ARBA00023002"/>
    </source>
</evidence>
<dbReference type="Pfam" id="PF00107">
    <property type="entry name" value="ADH_zinc_N"/>
    <property type="match status" value="1"/>
</dbReference>
<dbReference type="InterPro" id="IPR002364">
    <property type="entry name" value="Quin_OxRdtase/zeta-crystal_CS"/>
</dbReference>
<dbReference type="PANTHER" id="PTHR48106">
    <property type="entry name" value="QUINONE OXIDOREDUCTASE PIG3-RELATED"/>
    <property type="match status" value="1"/>
</dbReference>
<dbReference type="InterPro" id="IPR047618">
    <property type="entry name" value="QOR-like"/>
</dbReference>
<sequence>MSRAVRIHEYGGPEVLRWEELPTPVPGPDEVLILQDAVGLNFIDIYYRTGLYKLPSLPAVLGMEGAGRIKAVGANVRDLQPGDRVAYPSALGAYALKRVIPADRVVRLPDAVDSRVAAGVMLRGLTVQALLRQVYEVKPGDPILVHAAAGGIGLLMCQWGRHLGAEVIGVVSTEEKAERARMAGAAHVVVGLDNLPARVKQITDGAMVPVVYDSTGKDGFLPSLDCLRPRGVMVSFGNASGEVTGVALSMLASRGSLYVTRPTLGSFIGKRDRLEAASAELFALLSDNTLKVEIGQEFPLSRVAEAHEAMAARRTTGSTVLIPDQP</sequence>
<dbReference type="RefSeq" id="WP_422918158.1">
    <property type="nucleotide sequence ID" value="NZ_JAMZEJ010000001.1"/>
</dbReference>
<dbReference type="Pfam" id="PF08240">
    <property type="entry name" value="ADH_N"/>
    <property type="match status" value="1"/>
</dbReference>